<keyword evidence="2" id="KW-0880">Kelch repeat</keyword>
<organism evidence="6 7">
    <name type="scientific">Angiostrongylus cantonensis</name>
    <name type="common">Rat lungworm</name>
    <dbReference type="NCBI Taxonomy" id="6313"/>
    <lineage>
        <taxon>Eukaryota</taxon>
        <taxon>Metazoa</taxon>
        <taxon>Ecdysozoa</taxon>
        <taxon>Nematoda</taxon>
        <taxon>Chromadorea</taxon>
        <taxon>Rhabditida</taxon>
        <taxon>Rhabditina</taxon>
        <taxon>Rhabditomorpha</taxon>
        <taxon>Strongyloidea</taxon>
        <taxon>Metastrongylidae</taxon>
        <taxon>Angiostrongylus</taxon>
    </lineage>
</organism>
<dbReference type="Gene3D" id="1.25.40.420">
    <property type="match status" value="1"/>
</dbReference>
<dbReference type="SMART" id="SM00612">
    <property type="entry name" value="Kelch"/>
    <property type="match status" value="6"/>
</dbReference>
<dbReference type="InterPro" id="IPR006652">
    <property type="entry name" value="Kelch_1"/>
</dbReference>
<protein>
    <submittedName>
        <fullName evidence="7">BTB domain-containing protein</fullName>
    </submittedName>
</protein>
<dbReference type="SMART" id="SM00875">
    <property type="entry name" value="BACK"/>
    <property type="match status" value="1"/>
</dbReference>
<dbReference type="PANTHER" id="PTHR24412:SF451">
    <property type="entry name" value="KELCH-LIKE PROTEIN 20"/>
    <property type="match status" value="1"/>
</dbReference>
<sequence>MEVNNDVINDVKPCQGHVASTVMTVPMYHKSVLHSRMLLSQLAELRDDSRLCDVALVVKGTRINAHRLVLTACSNYFKAMFTGEMAESRLHALVSFCYSGEIKITDQNVQSLLPAACLLQLNEVQEVCCEFLKKQLDPSNCLGIRAFADTHACRELLRSADKYTLNNFQDVVGTEEFHLLPVNQLVELISSEELHVRSEEHVFAAVVQWVRFDLPSRKQYLSKLLEHVRLPLCHPKFLVSTVSEDALVKADAACRDLVDEAKNYLLLPLERPNMQGPRTRPRKPIKFGEVLYAVGGWCSGDAIASVERLDPGKAIPVWQCVAPMSKRRCGVGVAVVDNLLYAVGGHDGQTYLNSIERFDPATNQWSCDVAPTSTCRTSVGVAVLDGFLYAVGGQDGINCLDVVERYDARRNEWTCVAPMGTRRLGVSVSVLNGCIYAVGGSDGQSPLNTVERLDPRVGKWEMVRPMSTRRKHLGSAVFDGHLYAVGGRDDSCELSSAEKYNPVTNEWMTVVAMNNRRSGVLLADELLFQVGLAVVSEKLYAVGGFDGRTYLKTAEVFDLEANQWKHHGCMNYRFVFLLLIPFFSSVLNIS</sequence>
<dbReference type="InterPro" id="IPR011333">
    <property type="entry name" value="SKP1/BTB/POZ_sf"/>
</dbReference>
<dbReference type="PANTHER" id="PTHR24412">
    <property type="entry name" value="KELCH PROTEIN"/>
    <property type="match status" value="1"/>
</dbReference>
<keyword evidence="6" id="KW-1185">Reference proteome</keyword>
<keyword evidence="3" id="KW-0677">Repeat</keyword>
<dbReference type="Pfam" id="PF00651">
    <property type="entry name" value="BTB"/>
    <property type="match status" value="1"/>
</dbReference>
<dbReference type="InterPro" id="IPR015915">
    <property type="entry name" value="Kelch-typ_b-propeller"/>
</dbReference>
<dbReference type="InterPro" id="IPR017096">
    <property type="entry name" value="BTB-kelch_protein"/>
</dbReference>
<reference evidence="6" key="1">
    <citation type="submission" date="2012-09" db="EMBL/GenBank/DDBJ databases">
        <authorList>
            <person name="Martin A.A."/>
        </authorList>
    </citation>
    <scope>NUCLEOTIDE SEQUENCE</scope>
</reference>
<dbReference type="WBParaSite" id="ACAC_0000183501-mRNA-1">
    <property type="protein sequence ID" value="ACAC_0000183501-mRNA-1"/>
    <property type="gene ID" value="ACAC_0000183501"/>
</dbReference>
<evidence type="ECO:0000259" key="5">
    <source>
        <dbReference type="PROSITE" id="PS50097"/>
    </source>
</evidence>
<dbReference type="Pfam" id="PF07707">
    <property type="entry name" value="BACK"/>
    <property type="match status" value="1"/>
</dbReference>
<evidence type="ECO:0000313" key="7">
    <source>
        <dbReference type="WBParaSite" id="ACAC_0000183501-mRNA-1"/>
    </source>
</evidence>
<dbReference type="PIRSF" id="PIRSF037037">
    <property type="entry name" value="Kelch-like_protein_gigaxonin"/>
    <property type="match status" value="1"/>
</dbReference>
<dbReference type="InterPro" id="IPR000210">
    <property type="entry name" value="BTB/POZ_dom"/>
</dbReference>
<evidence type="ECO:0000256" key="4">
    <source>
        <dbReference type="ARBA" id="ARBA00022786"/>
    </source>
</evidence>
<dbReference type="AlphaFoldDB" id="A0A158P718"/>
<proteinExistence type="predicted"/>
<dbReference type="STRING" id="6313.A0A158P718"/>
<dbReference type="PROSITE" id="PS50097">
    <property type="entry name" value="BTB"/>
    <property type="match status" value="1"/>
</dbReference>
<evidence type="ECO:0000256" key="2">
    <source>
        <dbReference type="ARBA" id="ARBA00022441"/>
    </source>
</evidence>
<name>A0A158P718_ANGCA</name>
<dbReference type="Gene3D" id="3.30.710.10">
    <property type="entry name" value="Potassium Channel Kv1.1, Chain A"/>
    <property type="match status" value="1"/>
</dbReference>
<feature type="domain" description="BTB" evidence="5">
    <location>
        <begin position="52"/>
        <end position="106"/>
    </location>
</feature>
<dbReference type="SUPFAM" id="SSF54695">
    <property type="entry name" value="POZ domain"/>
    <property type="match status" value="1"/>
</dbReference>
<dbReference type="SUPFAM" id="SSF117281">
    <property type="entry name" value="Kelch motif"/>
    <property type="match status" value="1"/>
</dbReference>
<evidence type="ECO:0000256" key="3">
    <source>
        <dbReference type="ARBA" id="ARBA00022737"/>
    </source>
</evidence>
<accession>A0A158P718</accession>
<evidence type="ECO:0000256" key="1">
    <source>
        <dbReference type="ARBA" id="ARBA00004906"/>
    </source>
</evidence>
<dbReference type="SMART" id="SM00225">
    <property type="entry name" value="BTB"/>
    <property type="match status" value="1"/>
</dbReference>
<reference evidence="7" key="2">
    <citation type="submission" date="2016-04" db="UniProtKB">
        <authorList>
            <consortium name="WormBaseParasite"/>
        </authorList>
    </citation>
    <scope>IDENTIFICATION</scope>
</reference>
<evidence type="ECO:0000313" key="6">
    <source>
        <dbReference type="Proteomes" id="UP000035642"/>
    </source>
</evidence>
<dbReference type="Gene3D" id="2.120.10.80">
    <property type="entry name" value="Kelch-type beta propeller"/>
    <property type="match status" value="1"/>
</dbReference>
<dbReference type="Proteomes" id="UP000035642">
    <property type="component" value="Unassembled WGS sequence"/>
</dbReference>
<dbReference type="Pfam" id="PF01344">
    <property type="entry name" value="Kelch_1"/>
    <property type="match status" value="6"/>
</dbReference>
<keyword evidence="4" id="KW-0833">Ubl conjugation pathway</keyword>
<comment type="pathway">
    <text evidence="1">Protein modification; protein ubiquitination.</text>
</comment>
<dbReference type="FunFam" id="1.25.40.420:FF:000001">
    <property type="entry name" value="Kelch-like family member 12"/>
    <property type="match status" value="1"/>
</dbReference>
<dbReference type="InterPro" id="IPR011705">
    <property type="entry name" value="BACK"/>
</dbReference>